<keyword evidence="8" id="KW-1185">Reference proteome</keyword>
<accession>A0AAV5RCT3</accession>
<dbReference type="InterPro" id="IPR019334">
    <property type="entry name" value="TMEM170A/B/YPR153W-like"/>
</dbReference>
<evidence type="ECO:0000313" key="8">
    <source>
        <dbReference type="Proteomes" id="UP001378960"/>
    </source>
</evidence>
<evidence type="ECO:0000256" key="2">
    <source>
        <dbReference type="ARBA" id="ARBA00006325"/>
    </source>
</evidence>
<dbReference type="AlphaFoldDB" id="A0AAV5RCT3"/>
<evidence type="ECO:0000256" key="6">
    <source>
        <dbReference type="SAM" id="Phobius"/>
    </source>
</evidence>
<keyword evidence="4 6" id="KW-1133">Transmembrane helix</keyword>
<dbReference type="GO" id="GO:0016020">
    <property type="term" value="C:membrane"/>
    <property type="evidence" value="ECO:0007669"/>
    <property type="project" value="UniProtKB-SubCell"/>
</dbReference>
<dbReference type="EMBL" id="BTGB01000009">
    <property type="protein sequence ID" value="GMM48553.1"/>
    <property type="molecule type" value="Genomic_DNA"/>
</dbReference>
<sequence>MVMPPVGYKRPNFPSLYFPLGANKYDYESSFLYKFQDIWMFTTVWTVIWMTGLYLGCSIIILLTHYFILGQNIKCKNNINNNGNDQLSVDEQKNDLQIVNVDDFKDNPTYKSYFTSSIISGNKNTVFITAFGYIIVGAFQGFLSGSVVGVVLGAIYDAAQFRMTTWIPFVFSLVITLYNLASAYPFTVRGM</sequence>
<feature type="transmembrane region" description="Helical" evidence="6">
    <location>
        <begin position="38"/>
        <end position="69"/>
    </location>
</feature>
<dbReference type="PANTHER" id="PTHR22779:SF6">
    <property type="entry name" value="SD17342P"/>
    <property type="match status" value="1"/>
</dbReference>
<organism evidence="7 8">
    <name type="scientific">Pichia kluyveri</name>
    <name type="common">Yeast</name>
    <dbReference type="NCBI Taxonomy" id="36015"/>
    <lineage>
        <taxon>Eukaryota</taxon>
        <taxon>Fungi</taxon>
        <taxon>Dikarya</taxon>
        <taxon>Ascomycota</taxon>
        <taxon>Saccharomycotina</taxon>
        <taxon>Pichiomycetes</taxon>
        <taxon>Pichiales</taxon>
        <taxon>Pichiaceae</taxon>
        <taxon>Pichia</taxon>
    </lineage>
</organism>
<evidence type="ECO:0000256" key="4">
    <source>
        <dbReference type="ARBA" id="ARBA00022989"/>
    </source>
</evidence>
<comment type="subcellular location">
    <subcellularLocation>
        <location evidence="1">Membrane</location>
        <topology evidence="1">Multi-pass membrane protein</topology>
    </subcellularLocation>
</comment>
<comment type="similarity">
    <text evidence="2">Belongs to the TMEM170 family.</text>
</comment>
<dbReference type="PANTHER" id="PTHR22779">
    <property type="entry name" value="SD17342P"/>
    <property type="match status" value="1"/>
</dbReference>
<evidence type="ECO:0000256" key="3">
    <source>
        <dbReference type="ARBA" id="ARBA00022692"/>
    </source>
</evidence>
<protein>
    <submittedName>
        <fullName evidence="7">May24 protein</fullName>
    </submittedName>
</protein>
<evidence type="ECO:0000313" key="7">
    <source>
        <dbReference type="EMBL" id="GMM48553.1"/>
    </source>
</evidence>
<keyword evidence="5 6" id="KW-0472">Membrane</keyword>
<feature type="transmembrane region" description="Helical" evidence="6">
    <location>
        <begin position="126"/>
        <end position="154"/>
    </location>
</feature>
<proteinExistence type="inferred from homology"/>
<reference evidence="7 8" key="1">
    <citation type="journal article" date="2023" name="Elife">
        <title>Identification of key yeast species and microbe-microbe interactions impacting larval growth of Drosophila in the wild.</title>
        <authorList>
            <person name="Mure A."/>
            <person name="Sugiura Y."/>
            <person name="Maeda R."/>
            <person name="Honda K."/>
            <person name="Sakurai N."/>
            <person name="Takahashi Y."/>
            <person name="Watada M."/>
            <person name="Katoh T."/>
            <person name="Gotoh A."/>
            <person name="Gotoh Y."/>
            <person name="Taniguchi I."/>
            <person name="Nakamura K."/>
            <person name="Hayashi T."/>
            <person name="Katayama T."/>
            <person name="Uemura T."/>
            <person name="Hattori Y."/>
        </authorList>
    </citation>
    <scope>NUCLEOTIDE SEQUENCE [LARGE SCALE GENOMIC DNA]</scope>
    <source>
        <strain evidence="7 8">PK-24</strain>
    </source>
</reference>
<comment type="caution">
    <text evidence="7">The sequence shown here is derived from an EMBL/GenBank/DDBJ whole genome shotgun (WGS) entry which is preliminary data.</text>
</comment>
<gene>
    <name evidence="7" type="ORF">DAPK24_051510</name>
</gene>
<feature type="transmembrane region" description="Helical" evidence="6">
    <location>
        <begin position="166"/>
        <end position="186"/>
    </location>
</feature>
<name>A0AAV5RCT3_PICKL</name>
<keyword evidence="3 6" id="KW-0812">Transmembrane</keyword>
<dbReference type="Proteomes" id="UP001378960">
    <property type="component" value="Unassembled WGS sequence"/>
</dbReference>
<evidence type="ECO:0000256" key="1">
    <source>
        <dbReference type="ARBA" id="ARBA00004141"/>
    </source>
</evidence>
<evidence type="ECO:0000256" key="5">
    <source>
        <dbReference type="ARBA" id="ARBA00023136"/>
    </source>
</evidence>